<reference evidence="2 3" key="2">
    <citation type="submission" date="2018-11" db="EMBL/GenBank/DDBJ databases">
        <authorList>
            <consortium name="Pathogen Informatics"/>
        </authorList>
    </citation>
    <scope>NUCLEOTIDE SEQUENCE [LARGE SCALE GENOMIC DNA]</scope>
</reference>
<proteinExistence type="predicted"/>
<feature type="region of interest" description="Disordered" evidence="1">
    <location>
        <begin position="70"/>
        <end position="177"/>
    </location>
</feature>
<feature type="compositionally biased region" description="Basic and acidic residues" evidence="1">
    <location>
        <begin position="86"/>
        <end position="105"/>
    </location>
</feature>
<gene>
    <name evidence="2" type="ORF">ASIM_LOCUS17683</name>
</gene>
<evidence type="ECO:0000313" key="2">
    <source>
        <dbReference type="EMBL" id="VDK61045.1"/>
    </source>
</evidence>
<organism evidence="4">
    <name type="scientific">Anisakis simplex</name>
    <name type="common">Herring worm</name>
    <dbReference type="NCBI Taxonomy" id="6269"/>
    <lineage>
        <taxon>Eukaryota</taxon>
        <taxon>Metazoa</taxon>
        <taxon>Ecdysozoa</taxon>
        <taxon>Nematoda</taxon>
        <taxon>Chromadorea</taxon>
        <taxon>Rhabditida</taxon>
        <taxon>Spirurina</taxon>
        <taxon>Ascaridomorpha</taxon>
        <taxon>Ascaridoidea</taxon>
        <taxon>Anisakidae</taxon>
        <taxon>Anisakis</taxon>
        <taxon>Anisakis simplex complex</taxon>
    </lineage>
</organism>
<feature type="region of interest" description="Disordered" evidence="1">
    <location>
        <begin position="1"/>
        <end position="51"/>
    </location>
</feature>
<feature type="compositionally biased region" description="Basic and acidic residues" evidence="1">
    <location>
        <begin position="7"/>
        <end position="25"/>
    </location>
</feature>
<evidence type="ECO:0000313" key="4">
    <source>
        <dbReference type="WBParaSite" id="ASIM_0001828201-mRNA-1"/>
    </source>
</evidence>
<dbReference type="AlphaFoldDB" id="A0A0M3KBD5"/>
<reference evidence="4" key="1">
    <citation type="submission" date="2017-02" db="UniProtKB">
        <authorList>
            <consortium name="WormBaseParasite"/>
        </authorList>
    </citation>
    <scope>IDENTIFICATION</scope>
</reference>
<evidence type="ECO:0000256" key="1">
    <source>
        <dbReference type="SAM" id="MobiDB-lite"/>
    </source>
</evidence>
<accession>A0A0M3KBD5</accession>
<dbReference type="EMBL" id="UYRR01034440">
    <property type="protein sequence ID" value="VDK61045.1"/>
    <property type="molecule type" value="Genomic_DNA"/>
</dbReference>
<dbReference type="Proteomes" id="UP000267096">
    <property type="component" value="Unassembled WGS sequence"/>
</dbReference>
<name>A0A0M3KBD5_ANISI</name>
<keyword evidence="3" id="KW-1185">Reference proteome</keyword>
<dbReference type="WBParaSite" id="ASIM_0001828201-mRNA-1">
    <property type="protein sequence ID" value="ASIM_0001828201-mRNA-1"/>
    <property type="gene ID" value="ASIM_0001828201"/>
</dbReference>
<sequence>MNELEDDGVRTSKDERCSRGTDLEHSQVSGEKIQLPGSEMHLPMSPENKAEMNELCNGITTIDINAKPVTEDASNAVPKTQQATNEIKKSQPQEQHRFERNTERSYRRRREPTRRPQQATRERVSNVHPANRRGNSPSYRYRVWRPSNRPARARPTFARNNHSRHSTSPRSSINRSRNDAGISYSAFACVQHSALPALSKDFSLYPSTI</sequence>
<protein>
    <submittedName>
        <fullName evidence="4">Serine/arginine repetitive matrix protein 2-like</fullName>
    </submittedName>
</protein>
<evidence type="ECO:0000313" key="3">
    <source>
        <dbReference type="Proteomes" id="UP000267096"/>
    </source>
</evidence>